<evidence type="ECO:0000256" key="1">
    <source>
        <dbReference type="SAM" id="Phobius"/>
    </source>
</evidence>
<accession>A0ABV3NDN6</accession>
<feature type="transmembrane region" description="Helical" evidence="1">
    <location>
        <begin position="41"/>
        <end position="58"/>
    </location>
</feature>
<keyword evidence="1" id="KW-0472">Membrane</keyword>
<name>A0ABV3NDN6_9ACTO</name>
<reference evidence="2 3" key="1">
    <citation type="submission" date="2024-01" db="EMBL/GenBank/DDBJ databases">
        <title>Genomic analysis and antimicrobial resistance profiles of Trueperella pyogenes isolated from domestic and wild animals.</title>
        <authorList>
            <person name="Magossi G."/>
            <person name="Gzyl K.E."/>
            <person name="Holman D.B."/>
            <person name="Amat S."/>
        </authorList>
    </citation>
    <scope>NUCLEOTIDE SEQUENCE [LARGE SCALE GENOMIC DNA]</scope>
    <source>
        <strain evidence="2 3">1494</strain>
    </source>
</reference>
<evidence type="ECO:0000313" key="3">
    <source>
        <dbReference type="Proteomes" id="UP001555100"/>
    </source>
</evidence>
<dbReference type="InterPro" id="IPR025576">
    <property type="entry name" value="YwiC"/>
</dbReference>
<dbReference type="Pfam" id="PF14256">
    <property type="entry name" value="YwiC"/>
    <property type="match status" value="1"/>
</dbReference>
<sequence length="258" mass="28475">MRRRLPPGWIPNYHGAWAMITIPVLLGVLIGGFVWQHVLLLGLWWAGYFAFYAGGLWLRSRRRPRYLPPVRAYTLVTFVFGVGLLIAAPYLLRWLPLFIPLIATTAWASSHRKDRSLLNDAATVTAAILTLPVAFDLGTHELTPPAASADASLTGWGWVWLVTLIVGWYFLGTIFYVKTNIRERGKPTWYIASVVFHSVGLVGVLVLAVLGVVNWVLAALWLIIASRAIAVPAWKLSVRAIGLGEVAISVALFVAVLI</sequence>
<dbReference type="RefSeq" id="WP_367208636.1">
    <property type="nucleotide sequence ID" value="NZ_CP123417.1"/>
</dbReference>
<feature type="transmembrane region" description="Helical" evidence="1">
    <location>
        <begin position="70"/>
        <end position="88"/>
    </location>
</feature>
<proteinExistence type="predicted"/>
<feature type="transmembrane region" description="Helical" evidence="1">
    <location>
        <begin position="12"/>
        <end position="35"/>
    </location>
</feature>
<evidence type="ECO:0000313" key="2">
    <source>
        <dbReference type="EMBL" id="MEW6955330.1"/>
    </source>
</evidence>
<feature type="transmembrane region" description="Helical" evidence="1">
    <location>
        <begin position="155"/>
        <end position="177"/>
    </location>
</feature>
<protein>
    <submittedName>
        <fullName evidence="2">YwiC-like family protein</fullName>
    </submittedName>
</protein>
<gene>
    <name evidence="2" type="ORF">V3M73_09920</name>
</gene>
<keyword evidence="1" id="KW-1133">Transmembrane helix</keyword>
<keyword evidence="3" id="KW-1185">Reference proteome</keyword>
<keyword evidence="1" id="KW-0812">Transmembrane</keyword>
<feature type="transmembrane region" description="Helical" evidence="1">
    <location>
        <begin position="189"/>
        <end position="209"/>
    </location>
</feature>
<organism evidence="2 3">
    <name type="scientific">Trueperella pyogenes</name>
    <dbReference type="NCBI Taxonomy" id="1661"/>
    <lineage>
        <taxon>Bacteria</taxon>
        <taxon>Bacillati</taxon>
        <taxon>Actinomycetota</taxon>
        <taxon>Actinomycetes</taxon>
        <taxon>Actinomycetales</taxon>
        <taxon>Actinomycetaceae</taxon>
        <taxon>Trueperella</taxon>
    </lineage>
</organism>
<dbReference type="EMBL" id="JBAGNM010000017">
    <property type="protein sequence ID" value="MEW6955330.1"/>
    <property type="molecule type" value="Genomic_DNA"/>
</dbReference>
<feature type="transmembrane region" description="Helical" evidence="1">
    <location>
        <begin position="240"/>
        <end position="257"/>
    </location>
</feature>
<comment type="caution">
    <text evidence="2">The sequence shown here is derived from an EMBL/GenBank/DDBJ whole genome shotgun (WGS) entry which is preliminary data.</text>
</comment>
<dbReference type="Proteomes" id="UP001555100">
    <property type="component" value="Unassembled WGS sequence"/>
</dbReference>